<evidence type="ECO:0000256" key="4">
    <source>
        <dbReference type="ARBA" id="ARBA00022723"/>
    </source>
</evidence>
<keyword evidence="7" id="KW-0106">Calcium</keyword>
<dbReference type="AlphaFoldDB" id="A0A1V8SBN1"/>
<dbReference type="STRING" id="1507870.A0A1V8SBN1"/>
<proteinExistence type="inferred from homology"/>
<evidence type="ECO:0000256" key="9">
    <source>
        <dbReference type="ARBA" id="ARBA00034075"/>
    </source>
</evidence>
<dbReference type="InParanoid" id="A0A1V8SBN1"/>
<dbReference type="Proteomes" id="UP000192596">
    <property type="component" value="Unassembled WGS sequence"/>
</dbReference>
<keyword evidence="2" id="KW-0719">Serine esterase</keyword>
<evidence type="ECO:0000256" key="5">
    <source>
        <dbReference type="ARBA" id="ARBA00022729"/>
    </source>
</evidence>
<evidence type="ECO:0000313" key="12">
    <source>
        <dbReference type="Proteomes" id="UP000192596"/>
    </source>
</evidence>
<keyword evidence="8" id="KW-1015">Disulfide bond</keyword>
<protein>
    <recommendedName>
        <fullName evidence="10">Carboxylic ester hydrolase</fullName>
        <ecNumber evidence="10">3.1.1.-</ecNumber>
    </recommendedName>
</protein>
<evidence type="ECO:0000256" key="6">
    <source>
        <dbReference type="ARBA" id="ARBA00022801"/>
    </source>
</evidence>
<keyword evidence="3" id="KW-0119">Carbohydrate metabolism</keyword>
<accession>A0A1V8SBN1</accession>
<evidence type="ECO:0000313" key="11">
    <source>
        <dbReference type="EMBL" id="OQN96566.1"/>
    </source>
</evidence>
<dbReference type="InterPro" id="IPR029058">
    <property type="entry name" value="AB_hydrolase_fold"/>
</dbReference>
<evidence type="ECO:0000256" key="10">
    <source>
        <dbReference type="RuleBase" id="RU361238"/>
    </source>
</evidence>
<dbReference type="PANTHER" id="PTHR33938:SF15">
    <property type="entry name" value="FERULOYL ESTERASE B-RELATED"/>
    <property type="match status" value="1"/>
</dbReference>
<evidence type="ECO:0000256" key="7">
    <source>
        <dbReference type="ARBA" id="ARBA00022837"/>
    </source>
</evidence>
<dbReference type="SUPFAM" id="SSF53474">
    <property type="entry name" value="alpha/beta-Hydrolases"/>
    <property type="match status" value="1"/>
</dbReference>
<dbReference type="InterPro" id="IPR011118">
    <property type="entry name" value="Tannase/feruloyl_esterase"/>
</dbReference>
<keyword evidence="12" id="KW-1185">Reference proteome</keyword>
<comment type="similarity">
    <text evidence="1 10">Belongs to the tannase family.</text>
</comment>
<evidence type="ECO:0000256" key="8">
    <source>
        <dbReference type="ARBA" id="ARBA00023157"/>
    </source>
</evidence>
<feature type="signal peptide" evidence="10">
    <location>
        <begin position="1"/>
        <end position="16"/>
    </location>
</feature>
<dbReference type="EMBL" id="NAJO01000064">
    <property type="protein sequence ID" value="OQN96566.1"/>
    <property type="molecule type" value="Genomic_DNA"/>
</dbReference>
<evidence type="ECO:0000256" key="1">
    <source>
        <dbReference type="ARBA" id="ARBA00006249"/>
    </source>
</evidence>
<keyword evidence="5 10" id="KW-0732">Signal</keyword>
<evidence type="ECO:0000256" key="3">
    <source>
        <dbReference type="ARBA" id="ARBA00022651"/>
    </source>
</evidence>
<gene>
    <name evidence="11" type="ORF">B0A48_16996</name>
</gene>
<reference evidence="12" key="1">
    <citation type="submission" date="2017-03" db="EMBL/GenBank/DDBJ databases">
        <title>Genomes of endolithic fungi from Antarctica.</title>
        <authorList>
            <person name="Coleine C."/>
            <person name="Masonjones S."/>
            <person name="Stajich J.E."/>
        </authorList>
    </citation>
    <scope>NUCLEOTIDE SEQUENCE [LARGE SCALE GENOMIC DNA]</scope>
    <source>
        <strain evidence="12">CCFEE 5527</strain>
    </source>
</reference>
<keyword evidence="6 10" id="KW-0378">Hydrolase</keyword>
<dbReference type="OrthoDB" id="3039123at2759"/>
<comment type="catalytic activity">
    <reaction evidence="9">
        <text>feruloyl-polysaccharide + H2O = ferulate + polysaccharide.</text>
        <dbReference type="EC" id="3.1.1.73"/>
    </reaction>
</comment>
<organism evidence="11 12">
    <name type="scientific">Cryoendolithus antarcticus</name>
    <dbReference type="NCBI Taxonomy" id="1507870"/>
    <lineage>
        <taxon>Eukaryota</taxon>
        <taxon>Fungi</taxon>
        <taxon>Dikarya</taxon>
        <taxon>Ascomycota</taxon>
        <taxon>Pezizomycotina</taxon>
        <taxon>Dothideomycetes</taxon>
        <taxon>Dothideomycetidae</taxon>
        <taxon>Cladosporiales</taxon>
        <taxon>Cladosporiaceae</taxon>
        <taxon>Cryoendolithus</taxon>
    </lineage>
</organism>
<comment type="caution">
    <text evidence="11">The sequence shown here is derived from an EMBL/GenBank/DDBJ whole genome shotgun (WGS) entry which is preliminary data.</text>
</comment>
<sequence length="572" mass="62406">MKVLTPLLSALPLALASHPPSYPHDHDHTVSHPQAACARFGKSFHAPNVQVNLVQYVVAGTNLSLEQGYNLSTCTRPSQVVPVDLCRLVMNVATSNRSGITLEAWLPTEWSGRFLSTGNGGLSGCIQYEDLAYTAGFGFATVGANNGHNGTSGLPFLNNSDVVADFAYRSVHTGVLIGKQITKAYYGQAHKKSYYLGCSTGGRQAFKEIQDFPGDFDGIVAGAPAVAFNNLSSWSGSFLLKTGTPNSPTFLTPAKWALVHGDILKQCDSLDGIADGILEDPELCPYRPENLLCPSSTPNVTTCLTSPQVQTVRKVFTDLYGSDGQIVFPRMNYGSEIPDSHIYYNGIPFSYTEDWYRYAIYNDPSWSAANLSLADFSYAHAKNPSNIETWEGDLSAFKNRGGKVIQYHGQADSIITSTNSPRYYNFVADTMSLPSSEMDSFYRFFRISGMDHCSGGVGAWGIGQNAAVLAGEEQTPQNNLLLRIVDWVENGQGPETVRGVKYINDTLSLGKDFERDHCKYPLRNTCVDPANYKQPAAWKVQGILLSIVVKLKELHFAAMSKVLRQTGCLGSS</sequence>
<dbReference type="GO" id="GO:0030600">
    <property type="term" value="F:feruloyl esterase activity"/>
    <property type="evidence" value="ECO:0007669"/>
    <property type="project" value="UniProtKB-EC"/>
</dbReference>
<dbReference type="GO" id="GO:0045493">
    <property type="term" value="P:xylan catabolic process"/>
    <property type="evidence" value="ECO:0007669"/>
    <property type="project" value="UniProtKB-KW"/>
</dbReference>
<keyword evidence="3" id="KW-0858">Xylan degradation</keyword>
<evidence type="ECO:0000256" key="2">
    <source>
        <dbReference type="ARBA" id="ARBA00022487"/>
    </source>
</evidence>
<dbReference type="GO" id="GO:0046872">
    <property type="term" value="F:metal ion binding"/>
    <property type="evidence" value="ECO:0007669"/>
    <property type="project" value="UniProtKB-KW"/>
</dbReference>
<dbReference type="Pfam" id="PF07519">
    <property type="entry name" value="Tannase"/>
    <property type="match status" value="1"/>
</dbReference>
<feature type="chain" id="PRO_5011831074" description="Carboxylic ester hydrolase" evidence="10">
    <location>
        <begin position="17"/>
        <end position="572"/>
    </location>
</feature>
<keyword evidence="3" id="KW-0624">Polysaccharide degradation</keyword>
<name>A0A1V8SBN1_9PEZI</name>
<dbReference type="PANTHER" id="PTHR33938">
    <property type="entry name" value="FERULOYL ESTERASE B-RELATED"/>
    <property type="match status" value="1"/>
</dbReference>
<dbReference type="EC" id="3.1.1.-" evidence="10"/>
<keyword evidence="4" id="KW-0479">Metal-binding</keyword>